<keyword evidence="3" id="KW-0813">Transport</keyword>
<evidence type="ECO:0000259" key="5">
    <source>
        <dbReference type="PROSITE" id="PS51350"/>
    </source>
</evidence>
<organism evidence="6 7">
    <name type="scientific">Streptomyces longisporus</name>
    <dbReference type="NCBI Taxonomy" id="1948"/>
    <lineage>
        <taxon>Bacteria</taxon>
        <taxon>Bacillati</taxon>
        <taxon>Actinomycetota</taxon>
        <taxon>Actinomycetes</taxon>
        <taxon>Kitasatosporales</taxon>
        <taxon>Streptomycetaceae</taxon>
        <taxon>Streptomyces</taxon>
    </lineage>
</organism>
<keyword evidence="3" id="KW-0762">Sugar transport</keyword>
<dbReference type="SUPFAM" id="SSF55594">
    <property type="entry name" value="HPr-like"/>
    <property type="match status" value="1"/>
</dbReference>
<dbReference type="PANTHER" id="PTHR33705:SF1">
    <property type="entry name" value="PHOSPHOCARRIER PROTEIN HPR"/>
    <property type="match status" value="1"/>
</dbReference>
<comment type="caution">
    <text evidence="6">The sequence shown here is derived from an EMBL/GenBank/DDBJ whole genome shotgun (WGS) entry which is preliminary data.</text>
</comment>
<dbReference type="InterPro" id="IPR050399">
    <property type="entry name" value="HPr"/>
</dbReference>
<dbReference type="InterPro" id="IPR000032">
    <property type="entry name" value="HPr-like"/>
</dbReference>
<feature type="compositionally biased region" description="Low complexity" evidence="4">
    <location>
        <begin position="1"/>
        <end position="15"/>
    </location>
</feature>
<name>A0ABN3L9U7_STRLO</name>
<dbReference type="RefSeq" id="WP_344399400.1">
    <property type="nucleotide sequence ID" value="NZ_BAAASG010000004.1"/>
</dbReference>
<sequence>MSTSSEPATTTATTPSRHEAAVVLPANLHARPAGRLARAAATFDSAIRLEYGDRTVNPTGVLAVMALGATLGSTVTVRAEGLDAEQAVTALAQILATAE</sequence>
<evidence type="ECO:0000256" key="1">
    <source>
        <dbReference type="ARBA" id="ARBA00003681"/>
    </source>
</evidence>
<keyword evidence="7" id="KW-1185">Reference proteome</keyword>
<feature type="domain" description="HPr" evidence="5">
    <location>
        <begin position="15"/>
        <end position="99"/>
    </location>
</feature>
<comment type="function">
    <text evidence="1">General (non sugar-specific) component of the phosphoenolpyruvate-dependent sugar phosphotransferase system (sugar PTS). This major carbohydrate active-transport system catalyzes the phosphorylation of incoming sugar substrates concomitantly with their translocation across the cell membrane. The phosphoryl group from phosphoenolpyruvate (PEP) is transferred to the phosphoryl carrier protein HPr by enzyme I. Phospho-HPr then transfers it to the PTS EIIA domain.</text>
</comment>
<dbReference type="EMBL" id="BAAASG010000004">
    <property type="protein sequence ID" value="GAA2480387.1"/>
    <property type="molecule type" value="Genomic_DNA"/>
</dbReference>
<dbReference type="InterPro" id="IPR035895">
    <property type="entry name" value="HPr-like_sf"/>
</dbReference>
<evidence type="ECO:0000313" key="7">
    <source>
        <dbReference type="Proteomes" id="UP001501777"/>
    </source>
</evidence>
<dbReference type="CDD" id="cd00367">
    <property type="entry name" value="PTS-HPr_like"/>
    <property type="match status" value="1"/>
</dbReference>
<reference evidence="6 7" key="1">
    <citation type="journal article" date="2019" name="Int. J. Syst. Evol. Microbiol.">
        <title>The Global Catalogue of Microorganisms (GCM) 10K type strain sequencing project: providing services to taxonomists for standard genome sequencing and annotation.</title>
        <authorList>
            <consortium name="The Broad Institute Genomics Platform"/>
            <consortium name="The Broad Institute Genome Sequencing Center for Infectious Disease"/>
            <person name="Wu L."/>
            <person name="Ma J."/>
        </authorList>
    </citation>
    <scope>NUCLEOTIDE SEQUENCE [LARGE SCALE GENOMIC DNA]</scope>
    <source>
        <strain evidence="6 7">JCM 4395</strain>
    </source>
</reference>
<evidence type="ECO:0000256" key="3">
    <source>
        <dbReference type="ARBA" id="ARBA00022597"/>
    </source>
</evidence>
<dbReference type="PANTHER" id="PTHR33705">
    <property type="entry name" value="PHOSPHOCARRIER PROTEIN HPR"/>
    <property type="match status" value="1"/>
</dbReference>
<accession>A0ABN3L9U7</accession>
<dbReference type="PRINTS" id="PR00107">
    <property type="entry name" value="PHOSPHOCPHPR"/>
</dbReference>
<protein>
    <recommendedName>
        <fullName evidence="2">Phosphocarrier protein HPr</fullName>
    </recommendedName>
</protein>
<dbReference type="PROSITE" id="PS51350">
    <property type="entry name" value="PTS_HPR_DOM"/>
    <property type="match status" value="1"/>
</dbReference>
<dbReference type="Pfam" id="PF00381">
    <property type="entry name" value="PTS-HPr"/>
    <property type="match status" value="1"/>
</dbReference>
<evidence type="ECO:0000313" key="6">
    <source>
        <dbReference type="EMBL" id="GAA2480387.1"/>
    </source>
</evidence>
<dbReference type="NCBIfam" id="TIGR01003">
    <property type="entry name" value="PTS_HPr_family"/>
    <property type="match status" value="1"/>
</dbReference>
<proteinExistence type="predicted"/>
<evidence type="ECO:0000256" key="4">
    <source>
        <dbReference type="SAM" id="MobiDB-lite"/>
    </source>
</evidence>
<evidence type="ECO:0000256" key="2">
    <source>
        <dbReference type="ARBA" id="ARBA00020422"/>
    </source>
</evidence>
<feature type="region of interest" description="Disordered" evidence="4">
    <location>
        <begin position="1"/>
        <end position="20"/>
    </location>
</feature>
<gene>
    <name evidence="6" type="ORF">GCM10010276_16330</name>
</gene>
<dbReference type="Gene3D" id="3.30.1340.10">
    <property type="entry name" value="HPr-like"/>
    <property type="match status" value="1"/>
</dbReference>
<dbReference type="Proteomes" id="UP001501777">
    <property type="component" value="Unassembled WGS sequence"/>
</dbReference>